<evidence type="ECO:0008006" key="2">
    <source>
        <dbReference type="Google" id="ProtNLM"/>
    </source>
</evidence>
<protein>
    <recommendedName>
        <fullName evidence="2">Ig-like domain-containing protein</fullName>
    </recommendedName>
</protein>
<sequence length="140" mass="14880">MEILAALFFEGLELRPASGGVTKIDLTGIHFSMAAPTPVPITVAPHLMVLVHCPEGASPTAALEVTFTKDGERVARNAQSLQVEPGRFGYRLVRAEVEIEDYGTIEAHCRIDQGPVTVVPFTILPPVPADPPSDPGPEAS</sequence>
<dbReference type="EMBL" id="UINC01000940">
    <property type="protein sequence ID" value="SUZ64695.1"/>
    <property type="molecule type" value="Genomic_DNA"/>
</dbReference>
<dbReference type="AlphaFoldDB" id="A0A381PCI7"/>
<reference evidence="1" key="1">
    <citation type="submission" date="2018-05" db="EMBL/GenBank/DDBJ databases">
        <authorList>
            <person name="Lanie J.A."/>
            <person name="Ng W.-L."/>
            <person name="Kazmierczak K.M."/>
            <person name="Andrzejewski T.M."/>
            <person name="Davidsen T.M."/>
            <person name="Wayne K.J."/>
            <person name="Tettelin H."/>
            <person name="Glass J.I."/>
            <person name="Rusch D."/>
            <person name="Podicherti R."/>
            <person name="Tsui H.-C.T."/>
            <person name="Winkler M.E."/>
        </authorList>
    </citation>
    <scope>NUCLEOTIDE SEQUENCE</scope>
</reference>
<name>A0A381PCI7_9ZZZZ</name>
<organism evidence="1">
    <name type="scientific">marine metagenome</name>
    <dbReference type="NCBI Taxonomy" id="408172"/>
    <lineage>
        <taxon>unclassified sequences</taxon>
        <taxon>metagenomes</taxon>
        <taxon>ecological metagenomes</taxon>
    </lineage>
</organism>
<accession>A0A381PCI7</accession>
<gene>
    <name evidence="1" type="ORF">METZ01_LOCUS17549</name>
</gene>
<proteinExistence type="predicted"/>
<evidence type="ECO:0000313" key="1">
    <source>
        <dbReference type="EMBL" id="SUZ64695.1"/>
    </source>
</evidence>